<sequence>MSVREAIKAQIIGALRGATFPIHTPEELLAAFPQGAETTCQAGDLKMTAGEAGKLLKAGDFPFKSAEEVAETIVNRAGL</sequence>
<dbReference type="Proteomes" id="UP000009229">
    <property type="component" value="Chromosome"/>
</dbReference>
<evidence type="ECO:0000313" key="1">
    <source>
        <dbReference type="EMBL" id="AEG13875.1"/>
    </source>
</evidence>
<dbReference type="InterPro" id="IPR036825">
    <property type="entry name" value="MTH865-like_sf"/>
</dbReference>
<dbReference type="RefSeq" id="WP_013821390.1">
    <property type="nucleotide sequence ID" value="NC_015573.1"/>
</dbReference>
<name>A0AAU8P840_DESK7</name>
<evidence type="ECO:0008006" key="3">
    <source>
        <dbReference type="Google" id="ProtNLM"/>
    </source>
</evidence>
<dbReference type="KEGG" id="dku:Desku_0237"/>
<dbReference type="AlphaFoldDB" id="A0AAU8P840"/>
<dbReference type="SUPFAM" id="SSF69025">
    <property type="entry name" value="Hypothetical protein MTH865"/>
    <property type="match status" value="1"/>
</dbReference>
<keyword evidence="2" id="KW-1185">Reference proteome</keyword>
<proteinExistence type="predicted"/>
<protein>
    <recommendedName>
        <fullName evidence="3">MTH865-like family protein</fullName>
    </recommendedName>
</protein>
<organism evidence="1 2">
    <name type="scientific">Desulfofundulus kuznetsovii (strain DSM 6115 / VKM B-1805 / 17)</name>
    <name type="common">Desulfotomaculum kuznetsovii</name>
    <dbReference type="NCBI Taxonomy" id="760568"/>
    <lineage>
        <taxon>Bacteria</taxon>
        <taxon>Bacillati</taxon>
        <taxon>Bacillota</taxon>
        <taxon>Clostridia</taxon>
        <taxon>Eubacteriales</taxon>
        <taxon>Peptococcaceae</taxon>
        <taxon>Desulfofundulus</taxon>
    </lineage>
</organism>
<dbReference type="EMBL" id="CP002770">
    <property type="protein sequence ID" value="AEG13875.1"/>
    <property type="molecule type" value="Genomic_DNA"/>
</dbReference>
<dbReference type="InterPro" id="IPR024093">
    <property type="entry name" value="Uncharacterised_MTH865"/>
</dbReference>
<accession>A0AAU8P840</accession>
<evidence type="ECO:0000313" key="2">
    <source>
        <dbReference type="Proteomes" id="UP000009229"/>
    </source>
</evidence>
<gene>
    <name evidence="1" type="ordered locus">Desku_0237</name>
</gene>
<reference evidence="2" key="1">
    <citation type="submission" date="2011-05" db="EMBL/GenBank/DDBJ databases">
        <title>Complete sequence of Desulfotomaculum kuznetsovii DSM 6115.</title>
        <authorList>
            <person name="Lucas S."/>
            <person name="Han J."/>
            <person name="Lapidus A."/>
            <person name="Cheng J.-F."/>
            <person name="Goodwin L."/>
            <person name="Pitluck S."/>
            <person name="Peters L."/>
            <person name="Mikhailova N."/>
            <person name="Lu M."/>
            <person name="Saunders E."/>
            <person name="Han C."/>
            <person name="Tapia R."/>
            <person name="Land M."/>
            <person name="Hauser L."/>
            <person name="Kyrpides N."/>
            <person name="Ivanova N."/>
            <person name="Pagani I."/>
            <person name="Nazina T."/>
            <person name="Ivanova A."/>
            <person name="Parshina S."/>
            <person name="Kuever J."/>
            <person name="Muyzer G."/>
            <person name="Plugge C."/>
            <person name="Stams A."/>
            <person name="Woyke T."/>
        </authorList>
    </citation>
    <scope>NUCLEOTIDE SEQUENCE [LARGE SCALE GENOMIC DNA]</scope>
    <source>
        <strain evidence="2">DSM 6115 / VKM B-1805 / 17</strain>
    </source>
</reference>
<dbReference type="Pfam" id="PF07747">
    <property type="entry name" value="MTH865"/>
    <property type="match status" value="1"/>
</dbReference>
<dbReference type="Gene3D" id="1.10.238.80">
    <property type="entry name" value="MTH865-like"/>
    <property type="match status" value="1"/>
</dbReference>